<dbReference type="EC" id="1.1.1.47" evidence="3"/>
<dbReference type="Pfam" id="PF13561">
    <property type="entry name" value="adh_short_C2"/>
    <property type="match status" value="1"/>
</dbReference>
<dbReference type="Proteomes" id="UP000317496">
    <property type="component" value="Chromosome"/>
</dbReference>
<comment type="similarity">
    <text evidence="1">Belongs to the short-chain dehydrogenases/reductases (SDR) family.</text>
</comment>
<evidence type="ECO:0000256" key="1">
    <source>
        <dbReference type="ARBA" id="ARBA00006484"/>
    </source>
</evidence>
<sequence>MRLAGKVAIVTGGGSGFGEGIAKRFAAEGASVVIGDLNLAAAEKVAGEINKAGQKALPVAADVSQNLQMKALVEKTVEAFGGLDIMVNNAGMPQRNASLLNTDEATFDKLFAVNVKSIYLSAQHAIPEMRKRGGGCFINIASTAGVRPRPGLVWYNGSKGAVITLTKAMAVELAPEQIRVNALNPVAGLTPMLKEFMGGEETSEMKAKFVSTIPIGRFSTPTDIANAALYLASDEANFITGVCMEVDGGRCI</sequence>
<keyword evidence="4" id="KW-1185">Reference proteome</keyword>
<dbReference type="PRINTS" id="PR00080">
    <property type="entry name" value="SDRFAMILY"/>
</dbReference>
<gene>
    <name evidence="3" type="ORF">FNB15_15125</name>
</gene>
<protein>
    <submittedName>
        <fullName evidence="3">Glucose 1-dehydrogenase</fullName>
        <ecNumber evidence="3">1.1.1.47</ecNumber>
    </submittedName>
</protein>
<dbReference type="PANTHER" id="PTHR43639:SF1">
    <property type="entry name" value="SHORT-CHAIN DEHYDROGENASE_REDUCTASE FAMILY PROTEIN"/>
    <property type="match status" value="1"/>
</dbReference>
<evidence type="ECO:0000313" key="3">
    <source>
        <dbReference type="EMBL" id="QDO98531.1"/>
    </source>
</evidence>
<dbReference type="AlphaFoldDB" id="A0A516H444"/>
<dbReference type="PRINTS" id="PR00081">
    <property type="entry name" value="GDHRDH"/>
</dbReference>
<dbReference type="NCBIfam" id="NF005559">
    <property type="entry name" value="PRK07231.1"/>
    <property type="match status" value="1"/>
</dbReference>
<reference evidence="3 4" key="1">
    <citation type="submission" date="2019-07" db="EMBL/GenBank/DDBJ databases">
        <title>Genome sequencing for Ferrovibrio sp. K5.</title>
        <authorList>
            <person name="Park S.-J."/>
        </authorList>
    </citation>
    <scope>NUCLEOTIDE SEQUENCE [LARGE SCALE GENOMIC DNA]</scope>
    <source>
        <strain evidence="3 4">K5</strain>
    </source>
</reference>
<evidence type="ECO:0000313" key="4">
    <source>
        <dbReference type="Proteomes" id="UP000317496"/>
    </source>
</evidence>
<accession>A0A516H444</accession>
<organism evidence="3 4">
    <name type="scientific">Ferrovibrio terrae</name>
    <dbReference type="NCBI Taxonomy" id="2594003"/>
    <lineage>
        <taxon>Bacteria</taxon>
        <taxon>Pseudomonadati</taxon>
        <taxon>Pseudomonadota</taxon>
        <taxon>Alphaproteobacteria</taxon>
        <taxon>Rhodospirillales</taxon>
        <taxon>Rhodospirillaceae</taxon>
        <taxon>Ferrovibrio</taxon>
    </lineage>
</organism>
<dbReference type="InterPro" id="IPR002347">
    <property type="entry name" value="SDR_fam"/>
</dbReference>
<name>A0A516H444_9PROT</name>
<evidence type="ECO:0000256" key="2">
    <source>
        <dbReference type="ARBA" id="ARBA00023002"/>
    </source>
</evidence>
<dbReference type="SUPFAM" id="SSF51735">
    <property type="entry name" value="NAD(P)-binding Rossmann-fold domains"/>
    <property type="match status" value="1"/>
</dbReference>
<dbReference type="EMBL" id="CP041636">
    <property type="protein sequence ID" value="QDO98531.1"/>
    <property type="molecule type" value="Genomic_DNA"/>
</dbReference>
<dbReference type="PANTHER" id="PTHR43639">
    <property type="entry name" value="OXIDOREDUCTASE, SHORT-CHAIN DEHYDROGENASE/REDUCTASE FAMILY (AFU_ORTHOLOGUE AFUA_5G02870)"/>
    <property type="match status" value="1"/>
</dbReference>
<dbReference type="InterPro" id="IPR020904">
    <property type="entry name" value="Sc_DH/Rdtase_CS"/>
</dbReference>
<proteinExistence type="inferred from homology"/>
<dbReference type="GO" id="GO:0047936">
    <property type="term" value="F:glucose 1-dehydrogenase [NAD(P)+] activity"/>
    <property type="evidence" value="ECO:0007669"/>
    <property type="project" value="UniProtKB-EC"/>
</dbReference>
<keyword evidence="2 3" id="KW-0560">Oxidoreductase</keyword>
<dbReference type="Gene3D" id="3.40.50.720">
    <property type="entry name" value="NAD(P)-binding Rossmann-like Domain"/>
    <property type="match status" value="1"/>
</dbReference>
<dbReference type="FunFam" id="3.40.50.720:FF:000084">
    <property type="entry name" value="Short-chain dehydrogenase reductase"/>
    <property type="match status" value="1"/>
</dbReference>
<dbReference type="KEGG" id="fer:FNB15_15125"/>
<dbReference type="OrthoDB" id="9797020at2"/>
<dbReference type="PROSITE" id="PS00061">
    <property type="entry name" value="ADH_SHORT"/>
    <property type="match status" value="1"/>
</dbReference>
<dbReference type="RefSeq" id="WP_144069512.1">
    <property type="nucleotide sequence ID" value="NZ_CP041636.1"/>
</dbReference>
<dbReference type="InterPro" id="IPR036291">
    <property type="entry name" value="NAD(P)-bd_dom_sf"/>
</dbReference>